<organism evidence="1 2">
    <name type="scientific">Lyngbya aestuarii BL J</name>
    <dbReference type="NCBI Taxonomy" id="1348334"/>
    <lineage>
        <taxon>Bacteria</taxon>
        <taxon>Bacillati</taxon>
        <taxon>Cyanobacteriota</taxon>
        <taxon>Cyanophyceae</taxon>
        <taxon>Oscillatoriophycideae</taxon>
        <taxon>Oscillatoriales</taxon>
        <taxon>Microcoleaceae</taxon>
        <taxon>Lyngbya</taxon>
    </lineage>
</organism>
<sequence>MLWVLWFHFPNRENVLSPVEISLKTILNICEPEENPLV</sequence>
<gene>
    <name evidence="1" type="ORF">M595_0339</name>
</gene>
<comment type="caution">
    <text evidence="1">The sequence shown here is derived from an EMBL/GenBank/DDBJ whole genome shotgun (WGS) entry which is preliminary data.</text>
</comment>
<dbReference type="EMBL" id="AUZM01000002">
    <property type="protein sequence ID" value="ERT09647.1"/>
    <property type="molecule type" value="Genomic_DNA"/>
</dbReference>
<name>U7QQU1_9CYAN</name>
<reference evidence="1 2" key="1">
    <citation type="journal article" date="2013" name="Front. Microbiol.">
        <title>Comparative genomic analyses of the cyanobacterium, Lyngbya aestuarii BL J, a powerful hydrogen producer.</title>
        <authorList>
            <person name="Kothari A."/>
            <person name="Vaughn M."/>
            <person name="Garcia-Pichel F."/>
        </authorList>
    </citation>
    <scope>NUCLEOTIDE SEQUENCE [LARGE SCALE GENOMIC DNA]</scope>
    <source>
        <strain evidence="1 2">BL J</strain>
    </source>
</reference>
<protein>
    <submittedName>
        <fullName evidence="1">Uncharacterized protein</fullName>
    </submittedName>
</protein>
<evidence type="ECO:0000313" key="2">
    <source>
        <dbReference type="Proteomes" id="UP000017127"/>
    </source>
</evidence>
<dbReference type="Proteomes" id="UP000017127">
    <property type="component" value="Unassembled WGS sequence"/>
</dbReference>
<accession>U7QQU1</accession>
<evidence type="ECO:0000313" key="1">
    <source>
        <dbReference type="EMBL" id="ERT09647.1"/>
    </source>
</evidence>
<dbReference type="AlphaFoldDB" id="U7QQU1"/>
<proteinExistence type="predicted"/>
<keyword evidence="2" id="KW-1185">Reference proteome</keyword>